<sequence length="65" mass="6885">MSDGNGLIQRGEEEGTTPKPLTPSTAAAALLHDHPTMQRRWRWQPSRREATMAASGASLGGGVGK</sequence>
<dbReference type="EnsemblPlants" id="OMERI03G27370.1">
    <property type="protein sequence ID" value="OMERI03G27370.1"/>
    <property type="gene ID" value="OMERI03G27370"/>
</dbReference>
<dbReference type="EnsemblPlants" id="OMERI04G14120.1">
    <property type="protein sequence ID" value="OMERI04G14120.1"/>
    <property type="gene ID" value="OMERI04G14120"/>
</dbReference>
<proteinExistence type="predicted"/>
<dbReference type="Gramene" id="OMERI04G14120.1">
    <property type="protein sequence ID" value="OMERI04G14120.1"/>
    <property type="gene ID" value="OMERI04G14120"/>
</dbReference>
<organism evidence="2">
    <name type="scientific">Oryza meridionalis</name>
    <dbReference type="NCBI Taxonomy" id="40149"/>
    <lineage>
        <taxon>Eukaryota</taxon>
        <taxon>Viridiplantae</taxon>
        <taxon>Streptophyta</taxon>
        <taxon>Embryophyta</taxon>
        <taxon>Tracheophyta</taxon>
        <taxon>Spermatophyta</taxon>
        <taxon>Magnoliopsida</taxon>
        <taxon>Liliopsida</taxon>
        <taxon>Poales</taxon>
        <taxon>Poaceae</taxon>
        <taxon>BOP clade</taxon>
        <taxon>Oryzoideae</taxon>
        <taxon>Oryzeae</taxon>
        <taxon>Oryzinae</taxon>
        <taxon>Oryza</taxon>
    </lineage>
</organism>
<name>A0A0E0DFG0_9ORYZ</name>
<dbReference type="Proteomes" id="UP000008021">
    <property type="component" value="Chromosome 3"/>
</dbReference>
<protein>
    <submittedName>
        <fullName evidence="2">Uncharacterized protein</fullName>
    </submittedName>
</protein>
<evidence type="ECO:0000256" key="1">
    <source>
        <dbReference type="SAM" id="MobiDB-lite"/>
    </source>
</evidence>
<feature type="region of interest" description="Disordered" evidence="1">
    <location>
        <begin position="1"/>
        <end position="65"/>
    </location>
</feature>
<accession>A0A0E0DFG0</accession>
<feature type="compositionally biased region" description="Low complexity" evidence="1">
    <location>
        <begin position="17"/>
        <end position="30"/>
    </location>
</feature>
<reference evidence="2" key="1">
    <citation type="submission" date="2015-04" db="UniProtKB">
        <authorList>
            <consortium name="EnsemblPlants"/>
        </authorList>
    </citation>
    <scope>IDENTIFICATION</scope>
</reference>
<dbReference type="Gramene" id="OMERI03G27370.1">
    <property type="protein sequence ID" value="OMERI03G27370.1"/>
    <property type="gene ID" value="OMERI03G27370"/>
</dbReference>
<reference evidence="2" key="2">
    <citation type="submission" date="2018-05" db="EMBL/GenBank/DDBJ databases">
        <title>OmerRS3 (Oryza meridionalis Reference Sequence Version 3).</title>
        <authorList>
            <person name="Zhang J."/>
            <person name="Kudrna D."/>
            <person name="Lee S."/>
            <person name="Talag J."/>
            <person name="Welchert J."/>
            <person name="Wing R.A."/>
        </authorList>
    </citation>
    <scope>NUCLEOTIDE SEQUENCE [LARGE SCALE GENOMIC DNA]</scope>
    <source>
        <strain evidence="2">OR44</strain>
    </source>
</reference>
<dbReference type="HOGENOM" id="CLU_2853563_0_0_1"/>
<evidence type="ECO:0000313" key="3">
    <source>
        <dbReference type="Proteomes" id="UP000008021"/>
    </source>
</evidence>
<keyword evidence="3" id="KW-1185">Reference proteome</keyword>
<dbReference type="AlphaFoldDB" id="A0A0E0DFG0"/>
<evidence type="ECO:0000313" key="2">
    <source>
        <dbReference type="EnsemblPlants" id="OMERI04G14120.1"/>
    </source>
</evidence>
<dbReference type="Proteomes" id="UP000008021">
    <property type="component" value="Chromosome 4"/>
</dbReference>